<gene>
    <name evidence="2" type="ORF">SMRZ_LOCUS3150</name>
</gene>
<comment type="domain">
    <text evidence="1">The receptor contains a calcium channel in its C-terminal extremity. Its large N-terminal cytoplasmic region has the ligand-binding site in the N-terminus and modulatory sites in the middle portion immediately upstream of the channel region.</text>
</comment>
<keyword evidence="1" id="KW-0813">Transport</keyword>
<keyword evidence="1" id="KW-0256">Endoplasmic reticulum</keyword>
<evidence type="ECO:0000313" key="2">
    <source>
        <dbReference type="EMBL" id="VDO57208.1"/>
    </source>
</evidence>
<keyword evidence="1" id="KW-0472">Membrane</keyword>
<dbReference type="PRINTS" id="PR00779">
    <property type="entry name" value="INSP3RECEPTR"/>
</dbReference>
<keyword evidence="3" id="KW-1185">Reference proteome</keyword>
<dbReference type="GO" id="GO:0035091">
    <property type="term" value="F:phosphatidylinositol binding"/>
    <property type="evidence" value="ECO:0007669"/>
    <property type="project" value="TreeGrafter"/>
</dbReference>
<dbReference type="EMBL" id="UZAI01000877">
    <property type="protein sequence ID" value="VDO57208.1"/>
    <property type="molecule type" value="Genomic_DNA"/>
</dbReference>
<dbReference type="GO" id="GO:0005886">
    <property type="term" value="C:plasma membrane"/>
    <property type="evidence" value="ECO:0007669"/>
    <property type="project" value="TreeGrafter"/>
</dbReference>
<dbReference type="GO" id="GO:0005789">
    <property type="term" value="C:endoplasmic reticulum membrane"/>
    <property type="evidence" value="ECO:0007669"/>
    <property type="project" value="UniProtKB-SubCell"/>
</dbReference>
<dbReference type="Proteomes" id="UP000277204">
    <property type="component" value="Unassembled WGS sequence"/>
</dbReference>
<dbReference type="PANTHER" id="PTHR13715:SF102">
    <property type="entry name" value="INOSITOL 1,4,5-TRISPHOSPHATE RECEPTOR"/>
    <property type="match status" value="1"/>
</dbReference>
<dbReference type="SUPFAM" id="SSF82109">
    <property type="entry name" value="MIR domain"/>
    <property type="match status" value="1"/>
</dbReference>
<dbReference type="InterPro" id="IPR036300">
    <property type="entry name" value="MIR_dom_sf"/>
</dbReference>
<keyword evidence="1" id="KW-0109">Calcium transport</keyword>
<dbReference type="InterPro" id="IPR000493">
    <property type="entry name" value="InsP3_rcpt"/>
</dbReference>
<dbReference type="GO" id="GO:0030667">
    <property type="term" value="C:secretory granule membrane"/>
    <property type="evidence" value="ECO:0007669"/>
    <property type="project" value="TreeGrafter"/>
</dbReference>
<dbReference type="GO" id="GO:0051209">
    <property type="term" value="P:release of sequestered calcium ion into cytosol"/>
    <property type="evidence" value="ECO:0007669"/>
    <property type="project" value="UniProtKB-UniRule"/>
</dbReference>
<keyword evidence="1" id="KW-1071">Ligand-gated ion channel</keyword>
<dbReference type="GO" id="GO:0005220">
    <property type="term" value="F:inositol 1,4,5-trisphosphate-gated calcium channel activity"/>
    <property type="evidence" value="ECO:0007669"/>
    <property type="project" value="UniProtKB-UniRule"/>
</dbReference>
<dbReference type="Pfam" id="PF02815">
    <property type="entry name" value="MIR"/>
    <property type="match status" value="1"/>
</dbReference>
<dbReference type="STRING" id="48269.A0A183LH75"/>
<sequence>MSRVYDMELLHVKSNKILRAKKQLSPEFKDASVRFTLEEYQGDESWFIIQPSYKHKQIGDPVVIGDKVTLFACRAGCALNIKQLHSNTKQHKLISDTNHHEINNNNNNNNNNNTSWQINLYLSYQDNLEHILKGGDIIRLFHSEAEKFLTCDAYENELHVFLRTTFRAATTTARSSKALWEVEVIHSDCRRTGAGHWNSLFRLKHLITGLYLCPKVIKINNKSGEQGAFCKQDQDDGCIESFLTLSKEPTYETVFEMDSTSHYKESDGFIPNNAFVRICHTASRMWIKASEIPIDTDADKPIMYKVTTTLRQLNLSVFDA</sequence>
<evidence type="ECO:0000256" key="1">
    <source>
        <dbReference type="RuleBase" id="RU368044"/>
    </source>
</evidence>
<organism evidence="2 3">
    <name type="scientific">Schistosoma margrebowiei</name>
    <dbReference type="NCBI Taxonomy" id="48269"/>
    <lineage>
        <taxon>Eukaryota</taxon>
        <taxon>Metazoa</taxon>
        <taxon>Spiralia</taxon>
        <taxon>Lophotrochozoa</taxon>
        <taxon>Platyhelminthes</taxon>
        <taxon>Trematoda</taxon>
        <taxon>Digenea</taxon>
        <taxon>Strigeidida</taxon>
        <taxon>Schistosomatoidea</taxon>
        <taxon>Schistosomatidae</taxon>
        <taxon>Schistosoma</taxon>
    </lineage>
</organism>
<evidence type="ECO:0000313" key="3">
    <source>
        <dbReference type="Proteomes" id="UP000277204"/>
    </source>
</evidence>
<protein>
    <recommendedName>
        <fullName evidence="1">Inositol 1,4,5-trisphosphate receptor</fullName>
    </recommendedName>
</protein>
<accession>A0A183LH75</accession>
<comment type="subunit">
    <text evidence="1">Homotetramer.</text>
</comment>
<comment type="subcellular location">
    <subcellularLocation>
        <location evidence="1">Endoplasmic reticulum membrane</location>
        <topology evidence="1">Multi-pass membrane protein</topology>
    </subcellularLocation>
</comment>
<dbReference type="PANTHER" id="PTHR13715">
    <property type="entry name" value="RYANODINE RECEPTOR AND IP3 RECEPTOR"/>
    <property type="match status" value="1"/>
</dbReference>
<keyword evidence="1" id="KW-0675">Receptor</keyword>
<proteinExistence type="inferred from homology"/>
<dbReference type="PROSITE" id="PS50919">
    <property type="entry name" value="MIR"/>
    <property type="match status" value="1"/>
</dbReference>
<comment type="similarity">
    <text evidence="1">Belongs to the InsP3 receptor family.</text>
</comment>
<keyword evidence="1" id="KW-0407">Ion channel</keyword>
<comment type="function">
    <text evidence="1">Receptor for inositol 1,4,5-trisphosphate, a second messenger that mediates the release of intracellular calcium.</text>
</comment>
<keyword evidence="1" id="KW-0106">Calcium</keyword>
<dbReference type="GO" id="GO:0070679">
    <property type="term" value="F:inositol 1,4,5 trisphosphate binding"/>
    <property type="evidence" value="ECO:0007669"/>
    <property type="project" value="UniProtKB-UniRule"/>
</dbReference>
<dbReference type="Pfam" id="PF08709">
    <property type="entry name" value="Ins145_P3_rec"/>
    <property type="match status" value="1"/>
</dbReference>
<dbReference type="InterPro" id="IPR014821">
    <property type="entry name" value="Ins145_P3_rcpt"/>
</dbReference>
<dbReference type="GO" id="GO:0016529">
    <property type="term" value="C:sarcoplasmic reticulum"/>
    <property type="evidence" value="ECO:0007669"/>
    <property type="project" value="TreeGrafter"/>
</dbReference>
<keyword evidence="1" id="KW-0406">Ion transport</keyword>
<keyword evidence="1" id="KW-0107">Calcium channel</keyword>
<dbReference type="SMART" id="SM00472">
    <property type="entry name" value="MIR"/>
    <property type="match status" value="2"/>
</dbReference>
<dbReference type="Gene3D" id="2.80.10.50">
    <property type="match status" value="2"/>
</dbReference>
<dbReference type="InterPro" id="IPR015925">
    <property type="entry name" value="Ryanodine_IP3_receptor"/>
</dbReference>
<reference evidence="2 3" key="1">
    <citation type="submission" date="2018-11" db="EMBL/GenBank/DDBJ databases">
        <authorList>
            <consortium name="Pathogen Informatics"/>
        </authorList>
    </citation>
    <scope>NUCLEOTIDE SEQUENCE [LARGE SCALE GENOMIC DNA]</scope>
    <source>
        <strain evidence="2 3">Zambia</strain>
    </source>
</reference>
<dbReference type="GO" id="GO:0005509">
    <property type="term" value="F:calcium ion binding"/>
    <property type="evidence" value="ECO:0007669"/>
    <property type="project" value="TreeGrafter"/>
</dbReference>
<dbReference type="InterPro" id="IPR016093">
    <property type="entry name" value="MIR_motif"/>
</dbReference>
<dbReference type="AlphaFoldDB" id="A0A183LH75"/>
<name>A0A183LH75_9TREM</name>